<keyword evidence="2" id="KW-0812">Transmembrane</keyword>
<keyword evidence="5" id="KW-1185">Reference proteome</keyword>
<dbReference type="Proteomes" id="UP000597668">
    <property type="component" value="Unassembled WGS sequence"/>
</dbReference>
<gene>
    <name evidence="4" type="ORF">H8K20_09645</name>
</gene>
<accession>A0A8J6IPQ0</accession>
<evidence type="ECO:0000313" key="4">
    <source>
        <dbReference type="EMBL" id="MBC3516655.1"/>
    </source>
</evidence>
<feature type="transmembrane region" description="Helical" evidence="2">
    <location>
        <begin position="922"/>
        <end position="940"/>
    </location>
</feature>
<organism evidence="4 5">
    <name type="scientific">Neobittarella massiliensis</name>
    <name type="common">ex Bilen et al. 2018</name>
    <dbReference type="NCBI Taxonomy" id="2041842"/>
    <lineage>
        <taxon>Bacteria</taxon>
        <taxon>Bacillati</taxon>
        <taxon>Bacillota</taxon>
        <taxon>Clostridia</taxon>
        <taxon>Eubacteriales</taxon>
        <taxon>Oscillospiraceae</taxon>
        <taxon>Neobittarella (ex Bilen et al. 2018)</taxon>
    </lineage>
</organism>
<feature type="compositionally biased region" description="Polar residues" evidence="1">
    <location>
        <begin position="599"/>
        <end position="612"/>
    </location>
</feature>
<keyword evidence="2" id="KW-1133">Transmembrane helix</keyword>
<evidence type="ECO:0008006" key="6">
    <source>
        <dbReference type="Google" id="ProtNLM"/>
    </source>
</evidence>
<protein>
    <recommendedName>
        <fullName evidence="6">DUF5011 domain-containing protein</fullName>
    </recommendedName>
</protein>
<feature type="region of interest" description="Disordered" evidence="1">
    <location>
        <begin position="720"/>
        <end position="749"/>
    </location>
</feature>
<feature type="region of interest" description="Disordered" evidence="1">
    <location>
        <begin position="576"/>
        <end position="614"/>
    </location>
</feature>
<comment type="caution">
    <text evidence="4">The sequence shown here is derived from an EMBL/GenBank/DDBJ whole genome shotgun (WGS) entry which is preliminary data.</text>
</comment>
<proteinExistence type="predicted"/>
<evidence type="ECO:0000256" key="3">
    <source>
        <dbReference type="SAM" id="SignalP"/>
    </source>
</evidence>
<feature type="transmembrane region" description="Helical" evidence="2">
    <location>
        <begin position="898"/>
        <end position="915"/>
    </location>
</feature>
<feature type="chain" id="PRO_5035296365" description="DUF5011 domain-containing protein" evidence="3">
    <location>
        <begin position="36"/>
        <end position="980"/>
    </location>
</feature>
<keyword evidence="3" id="KW-0732">Signal</keyword>
<name>A0A8J6IPQ0_9FIRM</name>
<dbReference type="EMBL" id="JACOGI010000002">
    <property type="protein sequence ID" value="MBC3516655.1"/>
    <property type="molecule type" value="Genomic_DNA"/>
</dbReference>
<evidence type="ECO:0000256" key="2">
    <source>
        <dbReference type="SAM" id="Phobius"/>
    </source>
</evidence>
<feature type="transmembrane region" description="Helical" evidence="2">
    <location>
        <begin position="952"/>
        <end position="970"/>
    </location>
</feature>
<sequence>MMGKRYRRYRRRPLRRLLPFLMLAALCLCMFPAAAQDDSSDFVGSFDLQEIFQGNPLAIDENNLLLCDPVNNRDKWYVPSWNSGAWEQSTSVNSKRKVSMESSWQLVVDYTMDNRSSVINSRADIYLRGSKGMITIQVGYTDDIGPWMFIRHWNGSLFDVTYASRQLNASNVSQTKPLVLTFDAATGRLTLQYGQDGALQISTTVAACPYLQTDTATVSIAGVTSWYKAYPAPTGKISAKFNNIRYTKYTPKFVETTVLNSAGQPMTDDEKKQVHDGDIITIQAEVKNTFADGDPVPVHLKLSDNEDLATTGLDFDDTGWENETQRVTVDSVEVADVNITGPGIPLSCKPGGTLVTYRAKVVNSDNGAVTVGQMIEDDFFLSKQYSGTELVPAQPLVPYDPDKTDQSTPGRDYHYSRLPAANANGWNNTPVELSFYPGDFDRFVVQEQRGDQLVLDSGNTRHQYTDEQVTCPVEMWAESLSSGSISVKKTDDIRIDRTAPKLSASGNTITLTDNLSGVWKLQKKQSNGSFADLETFALSADGIGAASQNYTILQNGVYRVVDTAGNAGAATALSPYGPPVVTRPDPSDGSDPIGPVLDTDQTLPGPTVTTDADTGLNHGAITENIFEYIDEQTPLYGGRFTAAHAQTLMDYRYSVTTDLPGGLTTSLAVIKDGVDVTAQGIDTTRPGSFTIRYVATDPQGNTTTILLTDTLVDRRKPPVVVYPDEKNPPVGPPIDPNKTLPDPVVTTDPDTGYRHALITDEVTETITRAPVLYGGRIDRQTAQALLTGRFDIRSAQPDGALSPLGLQILAADGRDITALGIDTTVPGDYLLRYTVADSQGNRTTVELTYHLAKNPNDPTGQITHTVDPFDGTESGAGQNGSSVDTGLGGHGAAADCQLHWLALLAAAATMGYTLLRRRRTSWLPDILFFGALAGLCAVLWPLSHCPLDHSSLLAYAGALLVCWAARLRALTAPAKSPENK</sequence>
<reference evidence="4" key="1">
    <citation type="submission" date="2020-08" db="EMBL/GenBank/DDBJ databases">
        <authorList>
            <person name="Liu C."/>
            <person name="Sun Q."/>
        </authorList>
    </citation>
    <scope>NUCLEOTIDE SEQUENCE</scope>
    <source>
        <strain evidence="4">NSJ-65</strain>
    </source>
</reference>
<evidence type="ECO:0000256" key="1">
    <source>
        <dbReference type="SAM" id="MobiDB-lite"/>
    </source>
</evidence>
<dbReference type="RefSeq" id="WP_186488290.1">
    <property type="nucleotide sequence ID" value="NZ_JACOGI010000002.1"/>
</dbReference>
<keyword evidence="2" id="KW-0472">Membrane</keyword>
<evidence type="ECO:0000313" key="5">
    <source>
        <dbReference type="Proteomes" id="UP000597668"/>
    </source>
</evidence>
<feature type="signal peptide" evidence="3">
    <location>
        <begin position="1"/>
        <end position="35"/>
    </location>
</feature>
<dbReference type="AlphaFoldDB" id="A0A8J6IPQ0"/>